<proteinExistence type="predicted"/>
<protein>
    <submittedName>
        <fullName evidence="3">META domain-containing protein</fullName>
    </submittedName>
</protein>
<reference evidence="3 4" key="1">
    <citation type="submission" date="2019-03" db="EMBL/GenBank/DDBJ databases">
        <title>Genomic Encyclopedia of Archaeal and Bacterial Type Strains, Phase II (KMG-II): from individual species to whole genera.</title>
        <authorList>
            <person name="Goeker M."/>
        </authorList>
    </citation>
    <scope>NUCLEOTIDE SEQUENCE [LARGE SCALE GENOMIC DNA]</scope>
    <source>
        <strain evidence="3 4">DSM 28213</strain>
    </source>
</reference>
<dbReference type="EMBL" id="SOAG01000001">
    <property type="protein sequence ID" value="TDS66213.1"/>
    <property type="molecule type" value="Genomic_DNA"/>
</dbReference>
<evidence type="ECO:0000313" key="4">
    <source>
        <dbReference type="Proteomes" id="UP000295215"/>
    </source>
</evidence>
<dbReference type="OrthoDB" id="880459at2"/>
<feature type="signal peptide" evidence="1">
    <location>
        <begin position="1"/>
        <end position="20"/>
    </location>
</feature>
<evidence type="ECO:0000256" key="1">
    <source>
        <dbReference type="SAM" id="SignalP"/>
    </source>
</evidence>
<comment type="caution">
    <text evidence="3">The sequence shown here is derived from an EMBL/GenBank/DDBJ whole genome shotgun (WGS) entry which is preliminary data.</text>
</comment>
<dbReference type="InterPro" id="IPR038670">
    <property type="entry name" value="HslJ-like_sf"/>
</dbReference>
<gene>
    <name evidence="3" type="ORF">C8P70_101109</name>
</gene>
<dbReference type="RefSeq" id="WP_133711399.1">
    <property type="nucleotide sequence ID" value="NZ_SOAG01000001.1"/>
</dbReference>
<name>A0A4R7F661_9FLAO</name>
<sequence length="267" mass="31162">MYKNNIIALFFILSSALLWGQNPRTLPDLNEIWNTSWTLIKASNQPILQREMTVKFDNKEMRITGDGGCNSFSVAIKNIVSKKNYIRIKTDSDWVSDNQCTQTVNKVEHNFINNLKFNTLNLSLEEDQLIVTTNHKTRLTFAKQSLNPLVKYIEKHNWKLIQLNGKSDRVYHQYLSFDFSENKLKGKSGTDMFEAYFSTNQKMDSIHIHQLNYTKSGHLKKERQKMQDNFLEALQNGRFGFDVAEQTLNFYKDNKIVMMFGIIPKTP</sequence>
<evidence type="ECO:0000313" key="3">
    <source>
        <dbReference type="EMBL" id="TDS66213.1"/>
    </source>
</evidence>
<dbReference type="PANTHER" id="PTHR35535:SF1">
    <property type="entry name" value="HEAT SHOCK PROTEIN HSLJ"/>
    <property type="match status" value="1"/>
</dbReference>
<dbReference type="Pfam" id="PF03724">
    <property type="entry name" value="META"/>
    <property type="match status" value="1"/>
</dbReference>
<dbReference type="Proteomes" id="UP000295215">
    <property type="component" value="Unassembled WGS sequence"/>
</dbReference>
<dbReference type="InterPro" id="IPR053147">
    <property type="entry name" value="Hsp_HslJ-like"/>
</dbReference>
<keyword evidence="1" id="KW-0732">Signal</keyword>
<dbReference type="InterPro" id="IPR005184">
    <property type="entry name" value="DUF306_Meta_HslJ"/>
</dbReference>
<dbReference type="Gene3D" id="2.40.128.270">
    <property type="match status" value="2"/>
</dbReference>
<organism evidence="3 4">
    <name type="scientific">Myroides indicus</name>
    <dbReference type="NCBI Taxonomy" id="1323422"/>
    <lineage>
        <taxon>Bacteria</taxon>
        <taxon>Pseudomonadati</taxon>
        <taxon>Bacteroidota</taxon>
        <taxon>Flavobacteriia</taxon>
        <taxon>Flavobacteriales</taxon>
        <taxon>Flavobacteriaceae</taxon>
        <taxon>Myroides</taxon>
    </lineage>
</organism>
<evidence type="ECO:0000259" key="2">
    <source>
        <dbReference type="Pfam" id="PF03724"/>
    </source>
</evidence>
<keyword evidence="4" id="KW-1185">Reference proteome</keyword>
<feature type="chain" id="PRO_5020990618" evidence="1">
    <location>
        <begin position="21"/>
        <end position="267"/>
    </location>
</feature>
<feature type="domain" description="DUF306" evidence="2">
    <location>
        <begin position="32"/>
        <end position="141"/>
    </location>
</feature>
<accession>A0A4R7F661</accession>
<dbReference type="AlphaFoldDB" id="A0A4R7F661"/>
<dbReference type="PANTHER" id="PTHR35535">
    <property type="entry name" value="HEAT SHOCK PROTEIN HSLJ"/>
    <property type="match status" value="1"/>
</dbReference>